<dbReference type="InterPro" id="IPR036259">
    <property type="entry name" value="MFS_trans_sf"/>
</dbReference>
<evidence type="ECO:0000313" key="10">
    <source>
        <dbReference type="Proteomes" id="UP000568380"/>
    </source>
</evidence>
<keyword evidence="6 7" id="KW-0472">Membrane</keyword>
<dbReference type="PROSITE" id="PS50850">
    <property type="entry name" value="MFS"/>
    <property type="match status" value="1"/>
</dbReference>
<evidence type="ECO:0000256" key="5">
    <source>
        <dbReference type="ARBA" id="ARBA00022989"/>
    </source>
</evidence>
<dbReference type="CDD" id="cd06173">
    <property type="entry name" value="MFS_MefA_like"/>
    <property type="match status" value="1"/>
</dbReference>
<accession>A0A7W8A543</accession>
<feature type="transmembrane region" description="Helical" evidence="7">
    <location>
        <begin position="48"/>
        <end position="68"/>
    </location>
</feature>
<keyword evidence="5 7" id="KW-1133">Transmembrane helix</keyword>
<dbReference type="Proteomes" id="UP000568380">
    <property type="component" value="Unassembled WGS sequence"/>
</dbReference>
<evidence type="ECO:0000259" key="8">
    <source>
        <dbReference type="PROSITE" id="PS50850"/>
    </source>
</evidence>
<feature type="transmembrane region" description="Helical" evidence="7">
    <location>
        <begin position="169"/>
        <end position="188"/>
    </location>
</feature>
<sequence>MTVPLRRRPDYRLLWASRTISVAGTEVSKLAVPLTGITLLAASPSQMGLLTAAAFAPALLFGLQAGAVSDRLRRHRPLMIGCELVAAVAALAVPAAWLLGVLSVPLLVAVAFVIGSAGVVFRAANFPHLATVVPAGQRTEAMAGLQASYSVASVAGPGLGGLLVQVLTAPLAVLVEGVSFLLSALLMGRIRTPESHTPAASRGMLRDVGEGLRACLSNPSLRALLGAGVTINFFAMAYTAVYMLYMINVLAIPKGLIGVLVALSGAGGLLGAWLTARLNRRTGTNRLLKWSVVLFPVDFLTVGLIGGPMWWKVLAMSVSSVATGMLVVTFATCMGAVQLREAPAELRGRVNATFTFAVQGVLAVGGLVGGLLGEVVGLRAVILVCAAGIALSAIWIWASPLRRSELDPTPPRSREVVEPLRASMWPRPSSGYGRRDHVPPGRVDQTMGPAIYELTLVKMRSLM</sequence>
<keyword evidence="10" id="KW-1185">Reference proteome</keyword>
<feature type="transmembrane region" description="Helical" evidence="7">
    <location>
        <begin position="106"/>
        <end position="124"/>
    </location>
</feature>
<dbReference type="PANTHER" id="PTHR23513:SF6">
    <property type="entry name" value="MAJOR FACILITATOR SUPERFAMILY ASSOCIATED DOMAIN-CONTAINING PROTEIN"/>
    <property type="match status" value="1"/>
</dbReference>
<keyword evidence="3" id="KW-1003">Cell membrane</keyword>
<evidence type="ECO:0000256" key="6">
    <source>
        <dbReference type="ARBA" id="ARBA00023136"/>
    </source>
</evidence>
<name>A0A7W8A543_9ACTN</name>
<feature type="transmembrane region" description="Helical" evidence="7">
    <location>
        <begin position="20"/>
        <end position="42"/>
    </location>
</feature>
<reference evidence="9 10" key="1">
    <citation type="submission" date="2020-08" db="EMBL/GenBank/DDBJ databases">
        <title>Genomic Encyclopedia of Type Strains, Phase IV (KMG-IV): sequencing the most valuable type-strain genomes for metagenomic binning, comparative biology and taxonomic classification.</title>
        <authorList>
            <person name="Goeker M."/>
        </authorList>
    </citation>
    <scope>NUCLEOTIDE SEQUENCE [LARGE SCALE GENOMIC DNA]</scope>
    <source>
        <strain evidence="9 10">DSM 45385</strain>
    </source>
</reference>
<evidence type="ECO:0000256" key="7">
    <source>
        <dbReference type="SAM" id="Phobius"/>
    </source>
</evidence>
<evidence type="ECO:0000313" key="9">
    <source>
        <dbReference type="EMBL" id="MBB5079679.1"/>
    </source>
</evidence>
<dbReference type="Pfam" id="PF05977">
    <property type="entry name" value="MFS_3"/>
    <property type="match status" value="1"/>
</dbReference>
<dbReference type="EMBL" id="JACHIN010000007">
    <property type="protein sequence ID" value="MBB5079679.1"/>
    <property type="molecule type" value="Genomic_DNA"/>
</dbReference>
<feature type="transmembrane region" description="Helical" evidence="7">
    <location>
        <begin position="287"/>
        <end position="311"/>
    </location>
</feature>
<gene>
    <name evidence="9" type="ORF">HNR40_005165</name>
</gene>
<dbReference type="RefSeq" id="WP_184965542.1">
    <property type="nucleotide sequence ID" value="NZ_JACHIN010000007.1"/>
</dbReference>
<evidence type="ECO:0000256" key="3">
    <source>
        <dbReference type="ARBA" id="ARBA00022475"/>
    </source>
</evidence>
<dbReference type="InterPro" id="IPR010290">
    <property type="entry name" value="TM_effector"/>
</dbReference>
<feature type="transmembrane region" description="Helical" evidence="7">
    <location>
        <begin position="317"/>
        <end position="339"/>
    </location>
</feature>
<feature type="transmembrane region" description="Helical" evidence="7">
    <location>
        <begin position="378"/>
        <end position="398"/>
    </location>
</feature>
<dbReference type="SUPFAM" id="SSF103473">
    <property type="entry name" value="MFS general substrate transporter"/>
    <property type="match status" value="1"/>
</dbReference>
<dbReference type="GO" id="GO:0005886">
    <property type="term" value="C:plasma membrane"/>
    <property type="evidence" value="ECO:0007669"/>
    <property type="project" value="UniProtKB-SubCell"/>
</dbReference>
<evidence type="ECO:0000256" key="4">
    <source>
        <dbReference type="ARBA" id="ARBA00022692"/>
    </source>
</evidence>
<feature type="transmembrane region" description="Helical" evidence="7">
    <location>
        <begin position="223"/>
        <end position="245"/>
    </location>
</feature>
<feature type="domain" description="Major facilitator superfamily (MFS) profile" evidence="8">
    <location>
        <begin position="1"/>
        <end position="404"/>
    </location>
</feature>
<dbReference type="AlphaFoldDB" id="A0A7W8A543"/>
<feature type="transmembrane region" description="Helical" evidence="7">
    <location>
        <begin position="251"/>
        <end position="275"/>
    </location>
</feature>
<proteinExistence type="predicted"/>
<dbReference type="Gene3D" id="1.20.1250.20">
    <property type="entry name" value="MFS general substrate transporter like domains"/>
    <property type="match status" value="1"/>
</dbReference>
<feature type="transmembrane region" description="Helical" evidence="7">
    <location>
        <begin position="351"/>
        <end position="372"/>
    </location>
</feature>
<protein>
    <submittedName>
        <fullName evidence="9">MFS family permease</fullName>
    </submittedName>
</protein>
<comment type="subcellular location">
    <subcellularLocation>
        <location evidence="1">Cell membrane</location>
        <topology evidence="1">Multi-pass membrane protein</topology>
    </subcellularLocation>
</comment>
<keyword evidence="4 7" id="KW-0812">Transmembrane</keyword>
<keyword evidence="2" id="KW-0813">Transport</keyword>
<dbReference type="PANTHER" id="PTHR23513">
    <property type="entry name" value="INTEGRAL MEMBRANE EFFLUX PROTEIN-RELATED"/>
    <property type="match status" value="1"/>
</dbReference>
<dbReference type="InterPro" id="IPR020846">
    <property type="entry name" value="MFS_dom"/>
</dbReference>
<organism evidence="9 10">
    <name type="scientific">Nonomuraea endophytica</name>
    <dbReference type="NCBI Taxonomy" id="714136"/>
    <lineage>
        <taxon>Bacteria</taxon>
        <taxon>Bacillati</taxon>
        <taxon>Actinomycetota</taxon>
        <taxon>Actinomycetes</taxon>
        <taxon>Streptosporangiales</taxon>
        <taxon>Streptosporangiaceae</taxon>
        <taxon>Nonomuraea</taxon>
    </lineage>
</organism>
<comment type="caution">
    <text evidence="9">The sequence shown here is derived from an EMBL/GenBank/DDBJ whole genome shotgun (WGS) entry which is preliminary data.</text>
</comment>
<evidence type="ECO:0000256" key="2">
    <source>
        <dbReference type="ARBA" id="ARBA00022448"/>
    </source>
</evidence>
<evidence type="ECO:0000256" key="1">
    <source>
        <dbReference type="ARBA" id="ARBA00004651"/>
    </source>
</evidence>
<dbReference type="GO" id="GO:0022857">
    <property type="term" value="F:transmembrane transporter activity"/>
    <property type="evidence" value="ECO:0007669"/>
    <property type="project" value="InterPro"/>
</dbReference>